<evidence type="ECO:0000313" key="1">
    <source>
        <dbReference type="EMBL" id="MBB6255451.1"/>
    </source>
</evidence>
<dbReference type="Proteomes" id="UP000539175">
    <property type="component" value="Unassembled WGS sequence"/>
</dbReference>
<protein>
    <recommendedName>
        <fullName evidence="3">VOC domain-containing protein</fullName>
    </recommendedName>
</protein>
<evidence type="ECO:0008006" key="3">
    <source>
        <dbReference type="Google" id="ProtNLM"/>
    </source>
</evidence>
<evidence type="ECO:0000313" key="2">
    <source>
        <dbReference type="Proteomes" id="UP000539175"/>
    </source>
</evidence>
<keyword evidence="2" id="KW-1185">Reference proteome</keyword>
<dbReference type="InterPro" id="IPR029068">
    <property type="entry name" value="Glyas_Bleomycin-R_OHBP_Dase"/>
</dbReference>
<reference evidence="1 2" key="1">
    <citation type="submission" date="2020-08" db="EMBL/GenBank/DDBJ databases">
        <title>Genomic Encyclopedia of Type Strains, Phase IV (KMG-IV): sequencing the most valuable type-strain genomes for metagenomic binning, comparative biology and taxonomic classification.</title>
        <authorList>
            <person name="Goeker M."/>
        </authorList>
    </citation>
    <scope>NUCLEOTIDE SEQUENCE [LARGE SCALE GENOMIC DNA]</scope>
    <source>
        <strain evidence="1 2">DSM 22198</strain>
    </source>
</reference>
<gene>
    <name evidence="1" type="ORF">FHS74_006053</name>
</gene>
<name>A0A7X0EHT0_9PROT</name>
<dbReference type="EMBL" id="JACIIZ010000051">
    <property type="protein sequence ID" value="MBB6255451.1"/>
    <property type="molecule type" value="Genomic_DNA"/>
</dbReference>
<dbReference type="AlphaFoldDB" id="A0A7X0EHT0"/>
<accession>A0A7X0EHT0</accession>
<proteinExistence type="predicted"/>
<organism evidence="1 2">
    <name type="scientific">Nitrospirillum iridis</name>
    <dbReference type="NCBI Taxonomy" id="765888"/>
    <lineage>
        <taxon>Bacteria</taxon>
        <taxon>Pseudomonadati</taxon>
        <taxon>Pseudomonadota</taxon>
        <taxon>Alphaproteobacteria</taxon>
        <taxon>Rhodospirillales</taxon>
        <taxon>Azospirillaceae</taxon>
        <taxon>Nitrospirillum</taxon>
    </lineage>
</organism>
<sequence>MIHHVSIPAHDPRRVAAVLAQLMGGRAYPFTGPLKGAWMAVSGDRHGTMIEVYPDGTVMAAGQGDAPVVYDTHADDGRFLPFHLLLAVPHDRQTVESIGEAAGWRTRFFSRAAPGRPPAFHVIEVWVENRVLIEVVTPDMVGIYADYVQFDRLDTLSA</sequence>
<comment type="caution">
    <text evidence="1">The sequence shown here is derived from an EMBL/GenBank/DDBJ whole genome shotgun (WGS) entry which is preliminary data.</text>
</comment>
<dbReference type="SUPFAM" id="SSF54593">
    <property type="entry name" value="Glyoxalase/Bleomycin resistance protein/Dihydroxybiphenyl dioxygenase"/>
    <property type="match status" value="1"/>
</dbReference>
<dbReference type="RefSeq" id="WP_184807957.1">
    <property type="nucleotide sequence ID" value="NZ_JACIIZ010000051.1"/>
</dbReference>